<protein>
    <recommendedName>
        <fullName evidence="4">Lipoprotein</fullName>
    </recommendedName>
</protein>
<gene>
    <name evidence="2" type="ORF">BW34_02472</name>
</gene>
<dbReference type="Proteomes" id="UP000024001">
    <property type="component" value="Unassembled WGS sequence"/>
</dbReference>
<reference evidence="2 3" key="1">
    <citation type="submission" date="2014-03" db="EMBL/GenBank/DDBJ databases">
        <title>Draft Genome Sequences of 13 Willow Endophytes.</title>
        <authorList>
            <person name="Gan H.Y."/>
            <person name="Gan H.M."/>
            <person name="Savka M.A."/>
            <person name="Hudson A.O."/>
        </authorList>
    </citation>
    <scope>NUCLEOTIDE SEQUENCE [LARGE SCALE GENOMIC DNA]</scope>
    <source>
        <strain evidence="2 3">RIT293</strain>
    </source>
</reference>
<sequence>MRRYRFSSHGRNRALVTAGGALALGLATSSLTSCAAEQEPLEFPEVSWEDGTPAGPLEADPWVQGVRAELEAEAVARNRLDFSIPELAQTGTETYIDRVASDVITHVSNHGATDLYPGPLPFSPVEVKVGYDGKSDDAAEVRGCVATDWATESGKPADDLTGRGVAYRLTRDSRGLVKVDSTLALPDLDCTALEPLPAALFTPAPEPSGITEVYGITRPSGTKVGGSN</sequence>
<feature type="signal peptide" evidence="1">
    <location>
        <begin position="1"/>
        <end position="35"/>
    </location>
</feature>
<keyword evidence="1" id="KW-0732">Signal</keyword>
<dbReference type="AlphaFoldDB" id="A0A031FR94"/>
<keyword evidence="3" id="KW-1185">Reference proteome</keyword>
<dbReference type="OrthoDB" id="4945911at2"/>
<feature type="chain" id="PRO_5001552818" description="Lipoprotein" evidence="1">
    <location>
        <begin position="36"/>
        <end position="228"/>
    </location>
</feature>
<evidence type="ECO:0000256" key="1">
    <source>
        <dbReference type="SAM" id="SignalP"/>
    </source>
</evidence>
<dbReference type="eggNOG" id="ENOG5031WFN">
    <property type="taxonomic scope" value="Bacteria"/>
</dbReference>
<name>A0A031FR94_9MICO</name>
<evidence type="ECO:0000313" key="2">
    <source>
        <dbReference type="EMBL" id="EZP26140.1"/>
    </source>
</evidence>
<accession>A0A031FR94</accession>
<dbReference type="EMBL" id="JFYO01000007">
    <property type="protein sequence ID" value="EZP26140.1"/>
    <property type="molecule type" value="Genomic_DNA"/>
</dbReference>
<organism evidence="2 3">
    <name type="scientific">Microbacterium oleivorans</name>
    <dbReference type="NCBI Taxonomy" id="273677"/>
    <lineage>
        <taxon>Bacteria</taxon>
        <taxon>Bacillati</taxon>
        <taxon>Actinomycetota</taxon>
        <taxon>Actinomycetes</taxon>
        <taxon>Micrococcales</taxon>
        <taxon>Microbacteriaceae</taxon>
        <taxon>Microbacterium</taxon>
    </lineage>
</organism>
<dbReference type="PATRIC" id="fig|273677.3.peg.2452"/>
<proteinExistence type="predicted"/>
<dbReference type="PROSITE" id="PS51257">
    <property type="entry name" value="PROKAR_LIPOPROTEIN"/>
    <property type="match status" value="1"/>
</dbReference>
<comment type="caution">
    <text evidence="2">The sequence shown here is derived from an EMBL/GenBank/DDBJ whole genome shotgun (WGS) entry which is preliminary data.</text>
</comment>
<evidence type="ECO:0000313" key="3">
    <source>
        <dbReference type="Proteomes" id="UP000024001"/>
    </source>
</evidence>
<evidence type="ECO:0008006" key="4">
    <source>
        <dbReference type="Google" id="ProtNLM"/>
    </source>
</evidence>
<dbReference type="RefSeq" id="WP_052009497.1">
    <property type="nucleotide sequence ID" value="NZ_JFYO01000007.1"/>
</dbReference>